<feature type="active site" evidence="5 6">
    <location>
        <position position="213"/>
    </location>
</feature>
<keyword evidence="3" id="KW-0520">NAD</keyword>
<dbReference type="GO" id="GO:0004029">
    <property type="term" value="F:aldehyde dehydrogenase (NAD+) activity"/>
    <property type="evidence" value="ECO:0007669"/>
    <property type="project" value="TreeGrafter"/>
</dbReference>
<dbReference type="PANTHER" id="PTHR43570:SF16">
    <property type="entry name" value="ALDEHYDE DEHYDROGENASE TYPE III, ISOFORM Q"/>
    <property type="match status" value="1"/>
</dbReference>
<dbReference type="InterPro" id="IPR016162">
    <property type="entry name" value="Ald_DH_N"/>
</dbReference>
<dbReference type="GO" id="GO:0005737">
    <property type="term" value="C:cytoplasm"/>
    <property type="evidence" value="ECO:0007669"/>
    <property type="project" value="TreeGrafter"/>
</dbReference>
<dbReference type="PANTHER" id="PTHR43570">
    <property type="entry name" value="ALDEHYDE DEHYDROGENASE"/>
    <property type="match status" value="1"/>
</dbReference>
<dbReference type="SUPFAM" id="SSF53720">
    <property type="entry name" value="ALDH-like"/>
    <property type="match status" value="1"/>
</dbReference>
<dbReference type="PROSITE" id="PS00070">
    <property type="entry name" value="ALDEHYDE_DEHYDR_CYS"/>
    <property type="match status" value="1"/>
</dbReference>
<dbReference type="FunFam" id="3.40.605.10:FF:000004">
    <property type="entry name" value="Aldehyde dehydrogenase"/>
    <property type="match status" value="1"/>
</dbReference>
<evidence type="ECO:0000259" key="8">
    <source>
        <dbReference type="Pfam" id="PF00171"/>
    </source>
</evidence>
<dbReference type="EMBL" id="BBLG01000011">
    <property type="protein sequence ID" value="GAK77680.1"/>
    <property type="molecule type" value="Genomic_DNA"/>
</dbReference>
<dbReference type="PROSITE" id="PS00687">
    <property type="entry name" value="ALDEHYDE_DEHYDR_GLU"/>
    <property type="match status" value="1"/>
</dbReference>
<evidence type="ECO:0000313" key="9">
    <source>
        <dbReference type="EMBL" id="GAK77680.1"/>
    </source>
</evidence>
<dbReference type="InterPro" id="IPR015590">
    <property type="entry name" value="Aldehyde_DH_dom"/>
</dbReference>
<accession>A0A081DFI4</accession>
<dbReference type="InterPro" id="IPR012394">
    <property type="entry name" value="Aldehyde_DH_NAD(P)"/>
</dbReference>
<name>A0A081DFI4_NONUL</name>
<evidence type="ECO:0000256" key="3">
    <source>
        <dbReference type="ARBA" id="ARBA00023027"/>
    </source>
</evidence>
<feature type="domain" description="Aldehyde dehydrogenase" evidence="8">
    <location>
        <begin position="14"/>
        <end position="432"/>
    </location>
</feature>
<dbReference type="CDD" id="cd07136">
    <property type="entry name" value="ALDH_YwdH-P39616"/>
    <property type="match status" value="1"/>
</dbReference>
<dbReference type="Proteomes" id="UP000028980">
    <property type="component" value="Unassembled WGS sequence"/>
</dbReference>
<dbReference type="AlphaFoldDB" id="A0A081DFI4"/>
<comment type="caution">
    <text evidence="9">The sequence shown here is derived from an EMBL/GenBank/DDBJ whole genome shotgun (WGS) entry which is preliminary data.</text>
</comment>
<feature type="active site" evidence="5">
    <location>
        <position position="248"/>
    </location>
</feature>
<dbReference type="InterPro" id="IPR029510">
    <property type="entry name" value="Ald_DH_CS_GLU"/>
</dbReference>
<dbReference type="GO" id="GO:0006081">
    <property type="term" value="P:aldehyde metabolic process"/>
    <property type="evidence" value="ECO:0007669"/>
    <property type="project" value="InterPro"/>
</dbReference>
<evidence type="ECO:0000256" key="4">
    <source>
        <dbReference type="PIRNR" id="PIRNR036492"/>
    </source>
</evidence>
<gene>
    <name evidence="9" type="ORF">JCM19296_3288</name>
</gene>
<evidence type="ECO:0000256" key="1">
    <source>
        <dbReference type="ARBA" id="ARBA00009986"/>
    </source>
</evidence>
<evidence type="ECO:0000256" key="2">
    <source>
        <dbReference type="ARBA" id="ARBA00023002"/>
    </source>
</evidence>
<reference evidence="9 10" key="1">
    <citation type="journal article" date="2014" name="Genome Announc.">
        <title>Draft Genome Sequences of Marine Flavobacterium Nonlabens Strains NR17, NR24, NR27, NR32, NR33, and Ara13.</title>
        <authorList>
            <person name="Nakanishi M."/>
            <person name="Meirelles P."/>
            <person name="Suzuki R."/>
            <person name="Takatani N."/>
            <person name="Mino S."/>
            <person name="Suda W."/>
            <person name="Oshima K."/>
            <person name="Hattori M."/>
            <person name="Ohkuma M."/>
            <person name="Hosokawa M."/>
            <person name="Miyashita K."/>
            <person name="Thompson F.L."/>
            <person name="Niwa A."/>
            <person name="Sawabe T."/>
            <person name="Sawabe T."/>
        </authorList>
    </citation>
    <scope>NUCLEOTIDE SEQUENCE [LARGE SCALE GENOMIC DNA]</scope>
    <source>
        <strain evidence="10">JCM19296</strain>
    </source>
</reference>
<keyword evidence="2 4" id="KW-0560">Oxidoreductase</keyword>
<comment type="similarity">
    <text evidence="1 4 7">Belongs to the aldehyde dehydrogenase family.</text>
</comment>
<dbReference type="Gene3D" id="3.40.309.10">
    <property type="entry name" value="Aldehyde Dehydrogenase, Chain A, domain 2"/>
    <property type="match status" value="1"/>
</dbReference>
<organism evidence="9 10">
    <name type="scientific">Nonlabens ulvanivorans</name>
    <name type="common">Persicivirga ulvanivorans</name>
    <dbReference type="NCBI Taxonomy" id="906888"/>
    <lineage>
        <taxon>Bacteria</taxon>
        <taxon>Pseudomonadati</taxon>
        <taxon>Bacteroidota</taxon>
        <taxon>Flavobacteriia</taxon>
        <taxon>Flavobacteriales</taxon>
        <taxon>Flavobacteriaceae</taxon>
        <taxon>Nonlabens</taxon>
    </lineage>
</organism>
<evidence type="ECO:0000256" key="5">
    <source>
        <dbReference type="PIRSR" id="PIRSR036492-1"/>
    </source>
</evidence>
<dbReference type="FunFam" id="3.40.309.10:FF:000003">
    <property type="entry name" value="Aldehyde dehydrogenase"/>
    <property type="match status" value="1"/>
</dbReference>
<dbReference type="Pfam" id="PF00171">
    <property type="entry name" value="Aldedh"/>
    <property type="match status" value="1"/>
</dbReference>
<proteinExistence type="inferred from homology"/>
<evidence type="ECO:0000256" key="7">
    <source>
        <dbReference type="RuleBase" id="RU003345"/>
    </source>
</evidence>
<dbReference type="InterPro" id="IPR016163">
    <property type="entry name" value="Ald_DH_C"/>
</dbReference>
<dbReference type="InterPro" id="IPR016161">
    <property type="entry name" value="Ald_DH/histidinol_DH"/>
</dbReference>
<dbReference type="PIRSF" id="PIRSF036492">
    <property type="entry name" value="ALDH"/>
    <property type="match status" value="1"/>
</dbReference>
<dbReference type="InterPro" id="IPR016160">
    <property type="entry name" value="Ald_DH_CS_CYS"/>
</dbReference>
<protein>
    <recommendedName>
        <fullName evidence="4">Aldehyde dehydrogenase</fullName>
    </recommendedName>
</protein>
<sequence>MTEINQIQHFHQVQQEFFKSQQTKDVIYRIIALQKLKAVLKHKEQEIYDALANDLGKSEFEAFITEYQVITGELDKYIKKTKKWASPRKVRPSLLNFPSKARQYPEPYGNTLIISPWNYPFQLALAPLIGAVAAGNTVILKPSEFSTATSQLLQDIIDEAFIPQHVKVIQGDAAVAKELTSLKWDYIFFTGSPPVGKAIYQAAAKHLTPVTLELGGKNPCVIHESASLKVAARRIVWGGKFLNAGQTCIAPDYILIHESVKREFIEHVQTEINNFFGENPKESPDFPRIIRKQHFEKLVEMLDDQQILIGGDHDINTLFIAPTLLDEPSRESTVMQQEIFGPILPIISYKNQGDIIQWIDSYEKSLGAYIFSNNTRFEQWFIQRFSYGGGVINDSIVQFVNERLPFGGVGNSGIGNYHGKKTFETFSHIKSIVHRGTWLDIPVKYAPPYDGKLNIIKKALRWL</sequence>
<evidence type="ECO:0000313" key="10">
    <source>
        <dbReference type="Proteomes" id="UP000028980"/>
    </source>
</evidence>
<dbReference type="Gene3D" id="3.40.605.10">
    <property type="entry name" value="Aldehyde Dehydrogenase, Chain A, domain 1"/>
    <property type="match status" value="1"/>
</dbReference>
<evidence type="ECO:0000256" key="6">
    <source>
        <dbReference type="PROSITE-ProRule" id="PRU10007"/>
    </source>
</evidence>